<evidence type="ECO:0000256" key="6">
    <source>
        <dbReference type="ARBA" id="ARBA00020416"/>
    </source>
</evidence>
<dbReference type="Gene3D" id="1.10.3210.10">
    <property type="entry name" value="Hypothetical protein af1432"/>
    <property type="match status" value="1"/>
</dbReference>
<comment type="caution">
    <text evidence="13">The sequence shown here is derived from an EMBL/GenBank/DDBJ whole genome shotgun (WGS) entry which is preliminary data.</text>
</comment>
<evidence type="ECO:0000256" key="2">
    <source>
        <dbReference type="ARBA" id="ARBA00004202"/>
    </source>
</evidence>
<keyword evidence="8" id="KW-0378">Hydrolase</keyword>
<dbReference type="GO" id="GO:0004309">
    <property type="term" value="F:exopolyphosphatase activity"/>
    <property type="evidence" value="ECO:0007669"/>
    <property type="project" value="UniProtKB-EC"/>
</dbReference>
<evidence type="ECO:0000256" key="5">
    <source>
        <dbReference type="ARBA" id="ARBA00012451"/>
    </source>
</evidence>
<comment type="cofactor">
    <cofactor evidence="1">
        <name>Mg(2+)</name>
        <dbReference type="ChEBI" id="CHEBI:18420"/>
    </cofactor>
</comment>
<dbReference type="FunFam" id="3.30.420.40:FF:000023">
    <property type="entry name" value="Guanosine-5'-triphosphate,3'-diphosphate pyrophosphatase"/>
    <property type="match status" value="1"/>
</dbReference>
<dbReference type="PANTHER" id="PTHR30005:SF14">
    <property type="entry name" value="EXOPOLYPHOSPHATASE"/>
    <property type="match status" value="1"/>
</dbReference>
<dbReference type="GO" id="GO:0006798">
    <property type="term" value="P:polyphosphate catabolic process"/>
    <property type="evidence" value="ECO:0007669"/>
    <property type="project" value="TreeGrafter"/>
</dbReference>
<dbReference type="InterPro" id="IPR022371">
    <property type="entry name" value="Exopolyphosphatase"/>
</dbReference>
<feature type="domain" description="Ppx/GppA phosphatase N-terminal" evidence="11">
    <location>
        <begin position="33"/>
        <end position="315"/>
    </location>
</feature>
<dbReference type="GO" id="GO:0005886">
    <property type="term" value="C:plasma membrane"/>
    <property type="evidence" value="ECO:0007669"/>
    <property type="project" value="UniProtKB-SubCell"/>
</dbReference>
<dbReference type="InterPro" id="IPR030673">
    <property type="entry name" value="PyroPPase_GppA_Ppx"/>
</dbReference>
<dbReference type="FunFam" id="3.30.420.150:FF:000001">
    <property type="entry name" value="Guanosine-5'-triphosphate,3'-diphosphate pyrophosphatase"/>
    <property type="match status" value="1"/>
</dbReference>
<feature type="domain" description="Ppx/GppA phosphatase C-terminal" evidence="12">
    <location>
        <begin position="321"/>
        <end position="497"/>
    </location>
</feature>
<dbReference type="PANTHER" id="PTHR30005">
    <property type="entry name" value="EXOPOLYPHOSPHATASE"/>
    <property type="match status" value="1"/>
</dbReference>
<dbReference type="InterPro" id="IPR003695">
    <property type="entry name" value="Ppx_GppA_N"/>
</dbReference>
<dbReference type="Proteomes" id="UP000295537">
    <property type="component" value="Unassembled WGS sequence"/>
</dbReference>
<dbReference type="EMBL" id="SLXJ01000007">
    <property type="protein sequence ID" value="TCP17185.1"/>
    <property type="molecule type" value="Genomic_DNA"/>
</dbReference>
<evidence type="ECO:0000256" key="10">
    <source>
        <dbReference type="ARBA" id="ARBA00047607"/>
    </source>
</evidence>
<dbReference type="SUPFAM" id="SSF53067">
    <property type="entry name" value="Actin-like ATPase domain"/>
    <property type="match status" value="2"/>
</dbReference>
<dbReference type="InterPro" id="IPR048950">
    <property type="entry name" value="Ppx_GppA_C"/>
</dbReference>
<evidence type="ECO:0000259" key="11">
    <source>
        <dbReference type="Pfam" id="PF02541"/>
    </source>
</evidence>
<evidence type="ECO:0000313" key="14">
    <source>
        <dbReference type="Proteomes" id="UP000295537"/>
    </source>
</evidence>
<dbReference type="NCBIfam" id="TIGR03706">
    <property type="entry name" value="exo_poly_only"/>
    <property type="match status" value="1"/>
</dbReference>
<evidence type="ECO:0000259" key="12">
    <source>
        <dbReference type="Pfam" id="PF21447"/>
    </source>
</evidence>
<dbReference type="SUPFAM" id="SSF109604">
    <property type="entry name" value="HD-domain/PDEase-like"/>
    <property type="match status" value="1"/>
</dbReference>
<dbReference type="PIRSF" id="PIRSF001267">
    <property type="entry name" value="Pyrophosphatase_GppA_Ppx"/>
    <property type="match status" value="1"/>
</dbReference>
<organism evidence="13 14">
    <name type="scientific">Nicoletella semolina</name>
    <dbReference type="NCBI Taxonomy" id="271160"/>
    <lineage>
        <taxon>Bacteria</taxon>
        <taxon>Pseudomonadati</taxon>
        <taxon>Pseudomonadota</taxon>
        <taxon>Gammaproteobacteria</taxon>
        <taxon>Pasteurellales</taxon>
        <taxon>Pasteurellaceae</taxon>
        <taxon>Nicoletella</taxon>
    </lineage>
</organism>
<evidence type="ECO:0000256" key="7">
    <source>
        <dbReference type="ARBA" id="ARBA00022475"/>
    </source>
</evidence>
<comment type="subcellular location">
    <subcellularLocation>
        <location evidence="2">Cell membrane</location>
        <topology evidence="2">Peripheral membrane protein</topology>
    </subcellularLocation>
</comment>
<evidence type="ECO:0000256" key="1">
    <source>
        <dbReference type="ARBA" id="ARBA00001946"/>
    </source>
</evidence>
<comment type="catalytic activity">
    <reaction evidence="10">
        <text>[phosphate](n) + H2O = [phosphate](n-1) + phosphate + H(+)</text>
        <dbReference type="Rhea" id="RHEA:21528"/>
        <dbReference type="Rhea" id="RHEA-COMP:9859"/>
        <dbReference type="Rhea" id="RHEA-COMP:14279"/>
        <dbReference type="ChEBI" id="CHEBI:15377"/>
        <dbReference type="ChEBI" id="CHEBI:15378"/>
        <dbReference type="ChEBI" id="CHEBI:16838"/>
        <dbReference type="ChEBI" id="CHEBI:43474"/>
        <dbReference type="EC" id="3.6.1.11"/>
    </reaction>
</comment>
<proteinExistence type="inferred from homology"/>
<reference evidence="13 14" key="1">
    <citation type="submission" date="2019-03" db="EMBL/GenBank/DDBJ databases">
        <title>Genomic Encyclopedia of Type Strains, Phase IV (KMG-IV): sequencing the most valuable type-strain genomes for metagenomic binning, comparative biology and taxonomic classification.</title>
        <authorList>
            <person name="Goeker M."/>
        </authorList>
    </citation>
    <scope>NUCLEOTIDE SEQUENCE [LARGE SCALE GENOMIC DNA]</scope>
    <source>
        <strain evidence="13 14">DSM 16380</strain>
    </source>
</reference>
<dbReference type="EC" id="3.6.1.11" evidence="5"/>
<name>A0A4R2N8H8_9PAST</name>
<dbReference type="Gene3D" id="3.30.420.40">
    <property type="match status" value="1"/>
</dbReference>
<dbReference type="Pfam" id="PF02541">
    <property type="entry name" value="Ppx-GppA"/>
    <property type="match status" value="1"/>
</dbReference>
<keyword evidence="7" id="KW-1003">Cell membrane</keyword>
<keyword evidence="14" id="KW-1185">Reference proteome</keyword>
<dbReference type="AlphaFoldDB" id="A0A4R2N8H8"/>
<dbReference type="Pfam" id="PF21447">
    <property type="entry name" value="Ppx-GppA_III"/>
    <property type="match status" value="1"/>
</dbReference>
<dbReference type="Gene3D" id="3.30.420.150">
    <property type="entry name" value="Exopolyphosphatase. Domain 2"/>
    <property type="match status" value="1"/>
</dbReference>
<comment type="similarity">
    <text evidence="3">Belongs to the GppA/Ppx family.</text>
</comment>
<evidence type="ECO:0000256" key="9">
    <source>
        <dbReference type="ARBA" id="ARBA00023136"/>
    </source>
</evidence>
<accession>A0A4R2N8H8</accession>
<keyword evidence="9" id="KW-0472">Membrane</keyword>
<evidence type="ECO:0000256" key="3">
    <source>
        <dbReference type="ARBA" id="ARBA00007125"/>
    </source>
</evidence>
<evidence type="ECO:0000256" key="8">
    <source>
        <dbReference type="ARBA" id="ARBA00022801"/>
    </source>
</evidence>
<evidence type="ECO:0000256" key="4">
    <source>
        <dbReference type="ARBA" id="ARBA00011738"/>
    </source>
</evidence>
<comment type="subunit">
    <text evidence="4">Homodimer.</text>
</comment>
<gene>
    <name evidence="13" type="ORF">EV693_10750</name>
</gene>
<dbReference type="InterPro" id="IPR043129">
    <property type="entry name" value="ATPase_NBD"/>
</dbReference>
<protein>
    <recommendedName>
        <fullName evidence="6">Exopolyphosphatase</fullName>
        <ecNumber evidence="5">3.6.1.11</ecNumber>
    </recommendedName>
</protein>
<evidence type="ECO:0000313" key="13">
    <source>
        <dbReference type="EMBL" id="TCP17185.1"/>
    </source>
</evidence>
<dbReference type="InterPro" id="IPR050273">
    <property type="entry name" value="GppA/Ppx_hydrolase"/>
</dbReference>
<sequence length="510" mass="58509">MKFENMMPKINFHHQPPREFAAIDLGSNSFHMIVARIVNGSIQVLSRIKRRVRLAEGLDEHRVLNQEAIERGVACLALFAKRLQGFSIENVKVVGTYTLRRAVNNQAFLQQAQRVFPFPIDIISGQEEARLIYLGVCHTQPEKGRKLVVDIGGGSTEMSIGDEFAPLRAESRHMGCVSFAKRFFPEGKLTKERFEHAYQVAVEKIEDLSWEYRQLGWQHVLGSSGTIKTVSKILIANGYRDGLITERRLKRVIQTCLEFNSLHQIKLQGLTEERADVLVPGLAILLALFHTFHIQSMRYSNGALREGVMYGLEKYFQVGNIRQRTLESLVEQFDIDRPQAERVKNTALNLFAQVQCWQHPKQAKQLGSILKWASLLHEIGICINHNGVNRHSAYIIANLDLPGFDEEQKKLLAILVRFHLNSVNYSDIRSMNRFNNRDVITILCLLRLAVLLNRARQATISPQYLQFLIESGHWILTFEPNFLIQNPLIHNDLAEEKKLLKALHIDFTYR</sequence>